<dbReference type="EMBL" id="CH473959">
    <property type="protein sequence ID" value="EDM15279.1"/>
    <property type="molecule type" value="Genomic_DNA"/>
</dbReference>
<name>A6IEJ2_RAT</name>
<protein>
    <submittedName>
        <fullName evidence="1">RCG27897</fullName>
    </submittedName>
</protein>
<evidence type="ECO:0000313" key="1">
    <source>
        <dbReference type="EMBL" id="EDM15279.1"/>
    </source>
</evidence>
<evidence type="ECO:0000313" key="2">
    <source>
        <dbReference type="Proteomes" id="UP000234681"/>
    </source>
</evidence>
<dbReference type="Proteomes" id="UP000234681">
    <property type="component" value="Chromosome 4"/>
</dbReference>
<sequence>MAQWYSACCKSSHLKKPGLVTGICNLSS</sequence>
<accession>A6IEJ2</accession>
<dbReference type="AlphaFoldDB" id="A6IEJ2"/>
<gene>
    <name evidence="1" type="ORF">rCG_27897</name>
</gene>
<reference evidence="2" key="1">
    <citation type="submission" date="2005-09" db="EMBL/GenBank/DDBJ databases">
        <authorList>
            <person name="Mural R.J."/>
            <person name="Li P.W."/>
            <person name="Adams M.D."/>
            <person name="Amanatides P.G."/>
            <person name="Baden-Tillson H."/>
            <person name="Barnstead M."/>
            <person name="Chin S.H."/>
            <person name="Dew I."/>
            <person name="Evans C.A."/>
            <person name="Ferriera S."/>
            <person name="Flanigan M."/>
            <person name="Fosler C."/>
            <person name="Glodek A."/>
            <person name="Gu Z."/>
            <person name="Holt R.A."/>
            <person name="Jennings D."/>
            <person name="Kraft C.L."/>
            <person name="Lu F."/>
            <person name="Nguyen T."/>
            <person name="Nusskern D.R."/>
            <person name="Pfannkoch C.M."/>
            <person name="Sitter C."/>
            <person name="Sutton G.G."/>
            <person name="Venter J.C."/>
            <person name="Wang Z."/>
            <person name="Woodage T."/>
            <person name="Zheng X.H."/>
            <person name="Zhong F."/>
        </authorList>
    </citation>
    <scope>NUCLEOTIDE SEQUENCE [LARGE SCALE GENOMIC DNA]</scope>
    <source>
        <strain>BN</strain>
        <strain evidence="2">Sprague-Dawley</strain>
    </source>
</reference>
<proteinExistence type="predicted"/>
<organism evidence="1 2">
    <name type="scientific">Rattus norvegicus</name>
    <name type="common">Rat</name>
    <dbReference type="NCBI Taxonomy" id="10116"/>
    <lineage>
        <taxon>Eukaryota</taxon>
        <taxon>Metazoa</taxon>
        <taxon>Chordata</taxon>
        <taxon>Craniata</taxon>
        <taxon>Vertebrata</taxon>
        <taxon>Euteleostomi</taxon>
        <taxon>Mammalia</taxon>
        <taxon>Eutheria</taxon>
        <taxon>Euarchontoglires</taxon>
        <taxon>Glires</taxon>
        <taxon>Rodentia</taxon>
        <taxon>Myomorpha</taxon>
        <taxon>Muroidea</taxon>
        <taxon>Muridae</taxon>
        <taxon>Murinae</taxon>
        <taxon>Rattus</taxon>
    </lineage>
</organism>